<comment type="caution">
    <text evidence="6">The sequence shown here is derived from an EMBL/GenBank/DDBJ whole genome shotgun (WGS) entry which is preliminary data.</text>
</comment>
<reference evidence="7" key="1">
    <citation type="journal article" date="2019" name="Nat. Commun.">
        <title>The genome of broomcorn millet.</title>
        <authorList>
            <person name="Zou C."/>
            <person name="Miki D."/>
            <person name="Li D."/>
            <person name="Tang Q."/>
            <person name="Xiao L."/>
            <person name="Rajput S."/>
            <person name="Deng P."/>
            <person name="Jia W."/>
            <person name="Huang R."/>
            <person name="Zhang M."/>
            <person name="Sun Y."/>
            <person name="Hu J."/>
            <person name="Fu X."/>
            <person name="Schnable P.S."/>
            <person name="Li F."/>
            <person name="Zhang H."/>
            <person name="Feng B."/>
            <person name="Zhu X."/>
            <person name="Liu R."/>
            <person name="Schnable J.C."/>
            <person name="Zhu J.-K."/>
            <person name="Zhang H."/>
        </authorList>
    </citation>
    <scope>NUCLEOTIDE SEQUENCE [LARGE SCALE GENOMIC DNA]</scope>
</reference>
<evidence type="ECO:0000256" key="5">
    <source>
        <dbReference type="SAM" id="SignalP"/>
    </source>
</evidence>
<dbReference type="InterPro" id="IPR008801">
    <property type="entry name" value="RALF"/>
</dbReference>
<evidence type="ECO:0000256" key="3">
    <source>
        <dbReference type="ARBA" id="ARBA00022729"/>
    </source>
</evidence>
<evidence type="ECO:0000313" key="7">
    <source>
        <dbReference type="Proteomes" id="UP000275267"/>
    </source>
</evidence>
<comment type="similarity">
    <text evidence="1">Belongs to the plant rapid alkalinization factor (RALF) family.</text>
</comment>
<proteinExistence type="inferred from homology"/>
<evidence type="ECO:0000256" key="2">
    <source>
        <dbReference type="ARBA" id="ARBA00022702"/>
    </source>
</evidence>
<sequence>MAGAKAKLNVTALGLSLVVALLLLNGAAAMEGTIGYHAMDADEEPGKNRALFRPGDIANKYTRGCETTEECRSK</sequence>
<accession>A0A3L6TE47</accession>
<dbReference type="Proteomes" id="UP000275267">
    <property type="component" value="Unassembled WGS sequence"/>
</dbReference>
<evidence type="ECO:0000256" key="4">
    <source>
        <dbReference type="ARBA" id="ARBA00023157"/>
    </source>
</evidence>
<protein>
    <submittedName>
        <fullName evidence="6">Uncharacterized protein</fullName>
    </submittedName>
</protein>
<keyword evidence="4" id="KW-1015">Disulfide bond</keyword>
<feature type="chain" id="PRO_5018203597" evidence="5">
    <location>
        <begin position="30"/>
        <end position="74"/>
    </location>
</feature>
<evidence type="ECO:0000313" key="6">
    <source>
        <dbReference type="EMBL" id="RLN35758.1"/>
    </source>
</evidence>
<keyword evidence="2" id="KW-0372">Hormone</keyword>
<name>A0A3L6TE47_PANMI</name>
<keyword evidence="7" id="KW-1185">Reference proteome</keyword>
<dbReference type="Pfam" id="PF05498">
    <property type="entry name" value="RALF"/>
    <property type="match status" value="1"/>
</dbReference>
<evidence type="ECO:0000256" key="1">
    <source>
        <dbReference type="ARBA" id="ARBA00009178"/>
    </source>
</evidence>
<dbReference type="GO" id="GO:0005179">
    <property type="term" value="F:hormone activity"/>
    <property type="evidence" value="ECO:0007669"/>
    <property type="project" value="UniProtKB-KW"/>
</dbReference>
<dbReference type="AlphaFoldDB" id="A0A3L6TE47"/>
<gene>
    <name evidence="6" type="ORF">C2845_PM03G24200</name>
</gene>
<organism evidence="6 7">
    <name type="scientific">Panicum miliaceum</name>
    <name type="common">Proso millet</name>
    <name type="synonym">Broomcorn millet</name>
    <dbReference type="NCBI Taxonomy" id="4540"/>
    <lineage>
        <taxon>Eukaryota</taxon>
        <taxon>Viridiplantae</taxon>
        <taxon>Streptophyta</taxon>
        <taxon>Embryophyta</taxon>
        <taxon>Tracheophyta</taxon>
        <taxon>Spermatophyta</taxon>
        <taxon>Magnoliopsida</taxon>
        <taxon>Liliopsida</taxon>
        <taxon>Poales</taxon>
        <taxon>Poaceae</taxon>
        <taxon>PACMAD clade</taxon>
        <taxon>Panicoideae</taxon>
        <taxon>Panicodae</taxon>
        <taxon>Paniceae</taxon>
        <taxon>Panicinae</taxon>
        <taxon>Panicum</taxon>
        <taxon>Panicum sect. Panicum</taxon>
    </lineage>
</organism>
<dbReference type="EMBL" id="PQIB02000002">
    <property type="protein sequence ID" value="RLN35758.1"/>
    <property type="molecule type" value="Genomic_DNA"/>
</dbReference>
<dbReference type="OrthoDB" id="688709at2759"/>
<feature type="signal peptide" evidence="5">
    <location>
        <begin position="1"/>
        <end position="29"/>
    </location>
</feature>
<keyword evidence="3 5" id="KW-0732">Signal</keyword>